<dbReference type="GO" id="GO:0016020">
    <property type="term" value="C:membrane"/>
    <property type="evidence" value="ECO:0007669"/>
    <property type="project" value="UniProtKB-SubCell"/>
</dbReference>
<dbReference type="PROSITE" id="PS50850">
    <property type="entry name" value="MFS"/>
    <property type="match status" value="1"/>
</dbReference>
<keyword evidence="4 6" id="KW-1133">Transmembrane helix</keyword>
<proteinExistence type="predicted"/>
<evidence type="ECO:0000256" key="4">
    <source>
        <dbReference type="ARBA" id="ARBA00022989"/>
    </source>
</evidence>
<comment type="subcellular location">
    <subcellularLocation>
        <location evidence="1">Membrane</location>
        <topology evidence="1">Multi-pass membrane protein</topology>
    </subcellularLocation>
</comment>
<feature type="transmembrane region" description="Helical" evidence="6">
    <location>
        <begin position="97"/>
        <end position="119"/>
    </location>
</feature>
<feature type="transmembrane region" description="Helical" evidence="6">
    <location>
        <begin position="156"/>
        <end position="177"/>
    </location>
</feature>
<evidence type="ECO:0000256" key="1">
    <source>
        <dbReference type="ARBA" id="ARBA00004141"/>
    </source>
</evidence>
<dbReference type="AlphaFoldDB" id="A0A0T6B5Y4"/>
<dbReference type="Proteomes" id="UP000051574">
    <property type="component" value="Unassembled WGS sequence"/>
</dbReference>
<feature type="transmembrane region" description="Helical" evidence="6">
    <location>
        <begin position="417"/>
        <end position="440"/>
    </location>
</feature>
<dbReference type="OrthoDB" id="3936150at2759"/>
<dbReference type="InterPro" id="IPR020846">
    <property type="entry name" value="MFS_dom"/>
</dbReference>
<reference evidence="8 9" key="1">
    <citation type="submission" date="2015-09" db="EMBL/GenBank/DDBJ databases">
        <title>Draft genome of the scarab beetle Oryctes borbonicus.</title>
        <authorList>
            <person name="Meyer J.M."/>
            <person name="Markov G.V."/>
            <person name="Baskaran P."/>
            <person name="Herrmann M."/>
            <person name="Sommer R.J."/>
            <person name="Roedelsperger C."/>
        </authorList>
    </citation>
    <scope>NUCLEOTIDE SEQUENCE [LARGE SCALE GENOMIC DNA]</scope>
    <source>
        <strain evidence="8">OB123</strain>
        <tissue evidence="8">Whole animal</tissue>
    </source>
</reference>
<name>A0A0T6B5Y4_9SCAR</name>
<keyword evidence="9" id="KW-1185">Reference proteome</keyword>
<evidence type="ECO:0000313" key="8">
    <source>
        <dbReference type="EMBL" id="KRT82740.1"/>
    </source>
</evidence>
<feature type="transmembrane region" description="Helical" evidence="6">
    <location>
        <begin position="197"/>
        <end position="215"/>
    </location>
</feature>
<feature type="transmembrane region" description="Helical" evidence="6">
    <location>
        <begin position="125"/>
        <end position="144"/>
    </location>
</feature>
<organism evidence="8 9">
    <name type="scientific">Oryctes borbonicus</name>
    <dbReference type="NCBI Taxonomy" id="1629725"/>
    <lineage>
        <taxon>Eukaryota</taxon>
        <taxon>Metazoa</taxon>
        <taxon>Ecdysozoa</taxon>
        <taxon>Arthropoda</taxon>
        <taxon>Hexapoda</taxon>
        <taxon>Insecta</taxon>
        <taxon>Pterygota</taxon>
        <taxon>Neoptera</taxon>
        <taxon>Endopterygota</taxon>
        <taxon>Coleoptera</taxon>
        <taxon>Polyphaga</taxon>
        <taxon>Scarabaeiformia</taxon>
        <taxon>Scarabaeidae</taxon>
        <taxon>Dynastinae</taxon>
        <taxon>Oryctes</taxon>
    </lineage>
</organism>
<evidence type="ECO:0000256" key="5">
    <source>
        <dbReference type="ARBA" id="ARBA00023136"/>
    </source>
</evidence>
<comment type="caution">
    <text evidence="8">The sequence shown here is derived from an EMBL/GenBank/DDBJ whole genome shotgun (WGS) entry which is preliminary data.</text>
</comment>
<feature type="domain" description="Major facilitator superfamily (MFS) profile" evidence="7">
    <location>
        <begin position="31"/>
        <end position="504"/>
    </location>
</feature>
<sequence length="540" mass="59597">MATKKCREYSGSYTFDEAISETGYGRFHYKVFSVCALNILCVGFQNGLTSYVFSAAQCDLGFKSQDLGLLNVAFMLGGTISAFFWGIIADVKGRRNILVWTILLDATTTLGCSFTQSFSGLMICRFLNGVLIGCGGSVTYIYLAEFHSPKLQAKSVCYSGIAFIAGWVLLPVMAYTILPLNFKIDILDVPYTPWRVFLIVVAVPEFLSGLCLLKLPESPKFLYDKHRNEKALKILNNIYCQNMSKENQGFSVKKLSHDSIIQKDVKNLQQCRGKKARLLRDMVTQTKQLFSPDIWTKTLLMCLIMFSNMFGYFGMGLWLPEFFIRFEKHYQLNPNISVTLKELTFTENSNSTTICPVAFDLNIFQNTLIVAASALVVNTLGGWLIGKISVKNLALLTMIFGGISSLSIYWISSSLGILIVSSIFQSSMATGNMVIGSIVVELFPTSIGAMAMCITVTTGRIGAIASNMVFSMLLGEDIGTVIIIVSVVLLLGAVLCILVPLNMNKEKDIMQETSINSSKCTVDIAVISLGEHTNRTFESD</sequence>
<gene>
    <name evidence="8" type="ORF">AMK59_4039</name>
</gene>
<evidence type="ECO:0000256" key="6">
    <source>
        <dbReference type="SAM" id="Phobius"/>
    </source>
</evidence>
<feature type="transmembrane region" description="Helical" evidence="6">
    <location>
        <begin position="368"/>
        <end position="386"/>
    </location>
</feature>
<dbReference type="InterPro" id="IPR036259">
    <property type="entry name" value="MFS_trans_sf"/>
</dbReference>
<dbReference type="GO" id="GO:0022857">
    <property type="term" value="F:transmembrane transporter activity"/>
    <property type="evidence" value="ECO:0007669"/>
    <property type="project" value="InterPro"/>
</dbReference>
<evidence type="ECO:0000313" key="9">
    <source>
        <dbReference type="Proteomes" id="UP000051574"/>
    </source>
</evidence>
<feature type="transmembrane region" description="Helical" evidence="6">
    <location>
        <begin position="298"/>
        <end position="319"/>
    </location>
</feature>
<feature type="transmembrane region" description="Helical" evidence="6">
    <location>
        <begin position="478"/>
        <end position="501"/>
    </location>
</feature>
<feature type="transmembrane region" description="Helical" evidence="6">
    <location>
        <begin position="68"/>
        <end position="88"/>
    </location>
</feature>
<feature type="transmembrane region" description="Helical" evidence="6">
    <location>
        <begin position="393"/>
        <end position="411"/>
    </location>
</feature>
<dbReference type="SUPFAM" id="SSF103473">
    <property type="entry name" value="MFS general substrate transporter"/>
    <property type="match status" value="1"/>
</dbReference>
<accession>A0A0T6B5Y4</accession>
<dbReference type="PANTHER" id="PTHR23511:SF38">
    <property type="entry name" value="SYNAPTIC VESICLE 2-RELATED PROTEIN-LIKE PROTEIN"/>
    <property type="match status" value="1"/>
</dbReference>
<feature type="transmembrane region" description="Helical" evidence="6">
    <location>
        <begin position="29"/>
        <end position="48"/>
    </location>
</feature>
<evidence type="ECO:0000259" key="7">
    <source>
        <dbReference type="PROSITE" id="PS50850"/>
    </source>
</evidence>
<keyword evidence="5 6" id="KW-0472">Membrane</keyword>
<protein>
    <submittedName>
        <fullName evidence="8">Membrane transporter</fullName>
    </submittedName>
</protein>
<dbReference type="PANTHER" id="PTHR23511">
    <property type="entry name" value="SYNAPTIC VESICLE GLYCOPROTEIN 2"/>
    <property type="match status" value="1"/>
</dbReference>
<dbReference type="Gene3D" id="1.20.1250.20">
    <property type="entry name" value="MFS general substrate transporter like domains"/>
    <property type="match status" value="1"/>
</dbReference>
<dbReference type="InterPro" id="IPR011701">
    <property type="entry name" value="MFS"/>
</dbReference>
<feature type="transmembrane region" description="Helical" evidence="6">
    <location>
        <begin position="447"/>
        <end position="466"/>
    </location>
</feature>
<dbReference type="Pfam" id="PF07690">
    <property type="entry name" value="MFS_1"/>
    <property type="match status" value="1"/>
</dbReference>
<evidence type="ECO:0000256" key="3">
    <source>
        <dbReference type="ARBA" id="ARBA00022692"/>
    </source>
</evidence>
<keyword evidence="3 6" id="KW-0812">Transmembrane</keyword>
<evidence type="ECO:0000256" key="2">
    <source>
        <dbReference type="ARBA" id="ARBA00022448"/>
    </source>
</evidence>
<keyword evidence="2" id="KW-0813">Transport</keyword>
<dbReference type="EMBL" id="LJIG01009608">
    <property type="protein sequence ID" value="KRT82740.1"/>
    <property type="molecule type" value="Genomic_DNA"/>
</dbReference>